<comment type="subcellular location">
    <subcellularLocation>
        <location evidence="1">Membrane</location>
        <topology evidence="1">Multi-pass membrane protein</topology>
    </subcellularLocation>
</comment>
<reference evidence="7" key="1">
    <citation type="journal article" date="2019" name="Int. J. Syst. Evol. Microbiol.">
        <title>The Global Catalogue of Microorganisms (GCM) 10K type strain sequencing project: providing services to taxonomists for standard genome sequencing and annotation.</title>
        <authorList>
            <consortium name="The Broad Institute Genomics Platform"/>
            <consortium name="The Broad Institute Genome Sequencing Center for Infectious Disease"/>
            <person name="Wu L."/>
            <person name="Ma J."/>
        </authorList>
    </citation>
    <scope>NUCLEOTIDE SEQUENCE [LARGE SCALE GENOMIC DNA]</scope>
    <source>
        <strain evidence="7">CGMCC 1.16031</strain>
    </source>
</reference>
<dbReference type="InterPro" id="IPR007300">
    <property type="entry name" value="CidB/LrgB"/>
</dbReference>
<keyword evidence="3 5" id="KW-1133">Transmembrane helix</keyword>
<feature type="transmembrane region" description="Helical" evidence="5">
    <location>
        <begin position="73"/>
        <end position="92"/>
    </location>
</feature>
<feature type="transmembrane region" description="Helical" evidence="5">
    <location>
        <begin position="43"/>
        <end position="61"/>
    </location>
</feature>
<dbReference type="RefSeq" id="WP_165490720.1">
    <property type="nucleotide sequence ID" value="NZ_JBHSUS010000001.1"/>
</dbReference>
<keyword evidence="2 5" id="KW-0812">Transmembrane</keyword>
<keyword evidence="4 5" id="KW-0472">Membrane</keyword>
<dbReference type="Proteomes" id="UP001596364">
    <property type="component" value="Unassembled WGS sequence"/>
</dbReference>
<organism evidence="6 7">
    <name type="scientific">Pseudobowmanella zhangzhouensis</name>
    <dbReference type="NCBI Taxonomy" id="1537679"/>
    <lineage>
        <taxon>Bacteria</taxon>
        <taxon>Pseudomonadati</taxon>
        <taxon>Pseudomonadota</taxon>
        <taxon>Gammaproteobacteria</taxon>
        <taxon>Alteromonadales</taxon>
        <taxon>Alteromonadaceae</taxon>
    </lineage>
</organism>
<dbReference type="PANTHER" id="PTHR30249:SF0">
    <property type="entry name" value="PLASTIDAL GLYCOLATE_GLYCERATE TRANSLOCATOR 1, CHLOROPLASTIC"/>
    <property type="match status" value="1"/>
</dbReference>
<dbReference type="EMBL" id="JBHSUS010000001">
    <property type="protein sequence ID" value="MFC6441459.1"/>
    <property type="molecule type" value="Genomic_DNA"/>
</dbReference>
<proteinExistence type="predicted"/>
<dbReference type="Pfam" id="PF04172">
    <property type="entry name" value="LrgB"/>
    <property type="match status" value="1"/>
</dbReference>
<keyword evidence="7" id="KW-1185">Reference proteome</keyword>
<dbReference type="PANTHER" id="PTHR30249">
    <property type="entry name" value="PUTATIVE SEROTONIN TRANSPORTER"/>
    <property type="match status" value="1"/>
</dbReference>
<evidence type="ECO:0000256" key="1">
    <source>
        <dbReference type="ARBA" id="ARBA00004141"/>
    </source>
</evidence>
<feature type="transmembrane region" description="Helical" evidence="5">
    <location>
        <begin position="159"/>
        <end position="179"/>
    </location>
</feature>
<evidence type="ECO:0000256" key="3">
    <source>
        <dbReference type="ARBA" id="ARBA00022989"/>
    </source>
</evidence>
<feature type="transmembrane region" description="Helical" evidence="5">
    <location>
        <begin position="104"/>
        <end position="125"/>
    </location>
</feature>
<feature type="transmembrane region" description="Helical" evidence="5">
    <location>
        <begin position="12"/>
        <end position="31"/>
    </location>
</feature>
<evidence type="ECO:0000313" key="6">
    <source>
        <dbReference type="EMBL" id="MFC6441459.1"/>
    </source>
</evidence>
<evidence type="ECO:0000256" key="2">
    <source>
        <dbReference type="ARBA" id="ARBA00022692"/>
    </source>
</evidence>
<gene>
    <name evidence="6" type="ORF">ACFP85_15000</name>
</gene>
<comment type="caution">
    <text evidence="6">The sequence shown here is derived from an EMBL/GenBank/DDBJ whole genome shotgun (WGS) entry which is preliminary data.</text>
</comment>
<protein>
    <submittedName>
        <fullName evidence="6">LrgB family protein</fullName>
    </submittedName>
</protein>
<evidence type="ECO:0000256" key="5">
    <source>
        <dbReference type="SAM" id="Phobius"/>
    </source>
</evidence>
<sequence>MLTKLLDACIGLTQWHNLLWLLATLLCYWLALRLAKWGKQHTLLHPLSLTVLMITALMLVTDTSVMTYRHANSIIDWLLIPATAILAVPIFDQLQYLRRHWQRLLIPIIAGGIIGPLLATAWMAFNGADAALQATMATKSITSPLAMEASKVIGGWPDVAATLVIITGLIGALIGPLLFKIFHLHSETAQGIAYGTAAHVVGTARAFRVSPRAGAMGTVALCVNGILTAIILPILYLWL</sequence>
<name>A0ABW1XN51_9ALTE</name>
<evidence type="ECO:0000313" key="7">
    <source>
        <dbReference type="Proteomes" id="UP001596364"/>
    </source>
</evidence>
<evidence type="ECO:0000256" key="4">
    <source>
        <dbReference type="ARBA" id="ARBA00023136"/>
    </source>
</evidence>
<feature type="transmembrane region" description="Helical" evidence="5">
    <location>
        <begin position="215"/>
        <end position="238"/>
    </location>
</feature>
<accession>A0ABW1XN51</accession>